<organism evidence="2 3">
    <name type="scientific">Stentor coeruleus</name>
    <dbReference type="NCBI Taxonomy" id="5963"/>
    <lineage>
        <taxon>Eukaryota</taxon>
        <taxon>Sar</taxon>
        <taxon>Alveolata</taxon>
        <taxon>Ciliophora</taxon>
        <taxon>Postciliodesmatophora</taxon>
        <taxon>Heterotrichea</taxon>
        <taxon>Heterotrichida</taxon>
        <taxon>Stentoridae</taxon>
        <taxon>Stentor</taxon>
    </lineage>
</organism>
<dbReference type="AlphaFoldDB" id="A0A1R2BPD0"/>
<comment type="caution">
    <text evidence="2">The sequence shown here is derived from an EMBL/GenBank/DDBJ whole genome shotgun (WGS) entry which is preliminary data.</text>
</comment>
<dbReference type="EMBL" id="MPUH01000510">
    <property type="protein sequence ID" value="OMJ78663.1"/>
    <property type="molecule type" value="Genomic_DNA"/>
</dbReference>
<evidence type="ECO:0000313" key="3">
    <source>
        <dbReference type="Proteomes" id="UP000187209"/>
    </source>
</evidence>
<dbReference type="Proteomes" id="UP000187209">
    <property type="component" value="Unassembled WGS sequence"/>
</dbReference>
<evidence type="ECO:0000313" key="2">
    <source>
        <dbReference type="EMBL" id="OMJ78663.1"/>
    </source>
</evidence>
<gene>
    <name evidence="2" type="ORF">SteCoe_21469</name>
</gene>
<accession>A0A1R2BPD0</accession>
<reference evidence="2 3" key="1">
    <citation type="submission" date="2016-11" db="EMBL/GenBank/DDBJ databases">
        <title>The macronuclear genome of Stentor coeruleus: a giant cell with tiny introns.</title>
        <authorList>
            <person name="Slabodnick M."/>
            <person name="Ruby J.G."/>
            <person name="Reiff S.B."/>
            <person name="Swart E.C."/>
            <person name="Gosai S."/>
            <person name="Prabakaran S."/>
            <person name="Witkowska E."/>
            <person name="Larue G.E."/>
            <person name="Fisher S."/>
            <person name="Freeman R.M."/>
            <person name="Gunawardena J."/>
            <person name="Chu W."/>
            <person name="Stover N.A."/>
            <person name="Gregory B.D."/>
            <person name="Nowacki M."/>
            <person name="Derisi J."/>
            <person name="Roy S.W."/>
            <person name="Marshall W.F."/>
            <person name="Sood P."/>
        </authorList>
    </citation>
    <scope>NUCLEOTIDE SEQUENCE [LARGE SCALE GENOMIC DNA]</scope>
    <source>
        <strain evidence="2">WM001</strain>
    </source>
</reference>
<feature type="coiled-coil region" evidence="1">
    <location>
        <begin position="221"/>
        <end position="282"/>
    </location>
</feature>
<evidence type="ECO:0000256" key="1">
    <source>
        <dbReference type="SAM" id="Coils"/>
    </source>
</evidence>
<sequence length="323" mass="38336">MGNNQSIVDPEIRALTHLVSSFIQKRSSLNYEINQLKLAQNTKKTCIETKKLRDLKRKNANLVGEIRNSEKILDKIKAKKYIKLKDKDLSKYVNHFIVLISRKNTTFVELSSDLSDSQQYFEKQKKYAQERKHYLSHIEEKHKMYKENLEGISDLIKKINVLTKEVDLYKEKSKDAKIKTEQLKEKHIRLAARRRLKRRQTLVVPKLPTNAFVLRSKILLKTEMQKQLNELKADQQLHMEQQEDMKRHFLLYEEERKDFDALRQLNTDKEFLKSEIYKYRSELELFQNSPMCLTPVLVPLKEIEDSLNTDQDFTSESFLISAD</sequence>
<protein>
    <submittedName>
        <fullName evidence="2">Uncharacterized protein</fullName>
    </submittedName>
</protein>
<name>A0A1R2BPD0_9CILI</name>
<feature type="coiled-coil region" evidence="1">
    <location>
        <begin position="152"/>
        <end position="186"/>
    </location>
</feature>
<keyword evidence="1" id="KW-0175">Coiled coil</keyword>
<proteinExistence type="predicted"/>
<keyword evidence="3" id="KW-1185">Reference proteome</keyword>